<dbReference type="SMART" id="SM00382">
    <property type="entry name" value="AAA"/>
    <property type="match status" value="1"/>
</dbReference>
<protein>
    <submittedName>
        <fullName evidence="4">ATP-binding cassette domain-containing protein</fullName>
    </submittedName>
</protein>
<evidence type="ECO:0000256" key="2">
    <source>
        <dbReference type="ARBA" id="ARBA00022840"/>
    </source>
</evidence>
<organism evidence="4 5">
    <name type="scientific">Arthrobacter hankyongi</name>
    <dbReference type="NCBI Taxonomy" id="2904801"/>
    <lineage>
        <taxon>Bacteria</taxon>
        <taxon>Bacillati</taxon>
        <taxon>Actinomycetota</taxon>
        <taxon>Actinomycetes</taxon>
        <taxon>Micrococcales</taxon>
        <taxon>Micrococcaceae</taxon>
        <taxon>Arthrobacter</taxon>
    </lineage>
</organism>
<proteinExistence type="predicted"/>
<dbReference type="PANTHER" id="PTHR42794:SF2">
    <property type="entry name" value="ABC TRANSPORTER ATP-BINDING PROTEIN"/>
    <property type="match status" value="1"/>
</dbReference>
<name>A0ABS9L328_9MICC</name>
<keyword evidence="2 4" id="KW-0067">ATP-binding</keyword>
<dbReference type="Gene3D" id="3.40.50.300">
    <property type="entry name" value="P-loop containing nucleotide triphosphate hydrolases"/>
    <property type="match status" value="1"/>
</dbReference>
<evidence type="ECO:0000313" key="5">
    <source>
        <dbReference type="Proteomes" id="UP001165368"/>
    </source>
</evidence>
<keyword evidence="5" id="KW-1185">Reference proteome</keyword>
<dbReference type="RefSeq" id="WP_237818184.1">
    <property type="nucleotide sequence ID" value="NZ_JAKLTQ010000002.1"/>
</dbReference>
<dbReference type="PANTHER" id="PTHR42794">
    <property type="entry name" value="HEMIN IMPORT ATP-BINDING PROTEIN HMUV"/>
    <property type="match status" value="1"/>
</dbReference>
<dbReference type="GO" id="GO:0005524">
    <property type="term" value="F:ATP binding"/>
    <property type="evidence" value="ECO:0007669"/>
    <property type="project" value="UniProtKB-KW"/>
</dbReference>
<evidence type="ECO:0000256" key="1">
    <source>
        <dbReference type="ARBA" id="ARBA00022741"/>
    </source>
</evidence>
<evidence type="ECO:0000313" key="4">
    <source>
        <dbReference type="EMBL" id="MCG2621076.1"/>
    </source>
</evidence>
<dbReference type="PROSITE" id="PS00211">
    <property type="entry name" value="ABC_TRANSPORTER_1"/>
    <property type="match status" value="1"/>
</dbReference>
<dbReference type="InterPro" id="IPR003439">
    <property type="entry name" value="ABC_transporter-like_ATP-bd"/>
</dbReference>
<feature type="domain" description="ABC transporter" evidence="3">
    <location>
        <begin position="3"/>
        <end position="238"/>
    </location>
</feature>
<dbReference type="InterPro" id="IPR027417">
    <property type="entry name" value="P-loop_NTPase"/>
</dbReference>
<comment type="caution">
    <text evidence="4">The sequence shown here is derived from an EMBL/GenBank/DDBJ whole genome shotgun (WGS) entry which is preliminary data.</text>
</comment>
<dbReference type="EMBL" id="JAKLTQ010000002">
    <property type="protein sequence ID" value="MCG2621076.1"/>
    <property type="molecule type" value="Genomic_DNA"/>
</dbReference>
<dbReference type="Proteomes" id="UP001165368">
    <property type="component" value="Unassembled WGS sequence"/>
</dbReference>
<dbReference type="CDD" id="cd03214">
    <property type="entry name" value="ABC_Iron-Siderophores_B12_Hemin"/>
    <property type="match status" value="1"/>
</dbReference>
<accession>A0ABS9L328</accession>
<dbReference type="InterPro" id="IPR017871">
    <property type="entry name" value="ABC_transporter-like_CS"/>
</dbReference>
<dbReference type="Pfam" id="PF00005">
    <property type="entry name" value="ABC_tran"/>
    <property type="match status" value="1"/>
</dbReference>
<keyword evidence="1" id="KW-0547">Nucleotide-binding</keyword>
<dbReference type="SUPFAM" id="SSF52540">
    <property type="entry name" value="P-loop containing nucleoside triphosphate hydrolases"/>
    <property type="match status" value="1"/>
</dbReference>
<dbReference type="PROSITE" id="PS50893">
    <property type="entry name" value="ABC_TRANSPORTER_2"/>
    <property type="match status" value="1"/>
</dbReference>
<reference evidence="4" key="1">
    <citation type="submission" date="2022-01" db="EMBL/GenBank/DDBJ databases">
        <authorList>
            <person name="Jo J.-H."/>
            <person name="Im W.-T."/>
        </authorList>
    </citation>
    <scope>NUCLEOTIDE SEQUENCE</scope>
    <source>
        <strain evidence="4">I2-34</strain>
    </source>
</reference>
<dbReference type="InterPro" id="IPR003593">
    <property type="entry name" value="AAA+_ATPase"/>
</dbReference>
<gene>
    <name evidence="4" type="ORF">LVY72_04005</name>
</gene>
<evidence type="ECO:0000259" key="3">
    <source>
        <dbReference type="PROSITE" id="PS50893"/>
    </source>
</evidence>
<sequence>MTLRVRGLSYGIGGKQIVCNAGFEVPSGAVTGVLGPNGAGKSTLLHLMAGTLPASAGEVRLDGEDLFLLRRKDRARRVALVEQDARTELSMTVREVVLLGRTPHRSMLAGDSAGDPAITAAALAAVGMQDFGHRLFNTLSGGERQRVQLARSLAQEPRLLLLDEPTNHLDIHAQLSVLSLVRRLSADGVTVVAALHDLNLAAEFCDHLMVMAGGQVVAAGPVGDVLTAELIERVYAVKAEVFAHPVSGRPVVAYSGTVDAVV</sequence>